<dbReference type="PANTHER" id="PTHR42085">
    <property type="entry name" value="F-BOX DOMAIN-CONTAINING PROTEIN"/>
    <property type="match status" value="1"/>
</dbReference>
<feature type="compositionally biased region" description="Basic and acidic residues" evidence="1">
    <location>
        <begin position="378"/>
        <end position="388"/>
    </location>
</feature>
<keyword evidence="3" id="KW-1185">Reference proteome</keyword>
<dbReference type="InterPro" id="IPR038883">
    <property type="entry name" value="AN11006-like"/>
</dbReference>
<comment type="caution">
    <text evidence="2">The sequence shown here is derived from an EMBL/GenBank/DDBJ whole genome shotgun (WGS) entry which is preliminary data.</text>
</comment>
<evidence type="ECO:0008006" key="4">
    <source>
        <dbReference type="Google" id="ProtNLM"/>
    </source>
</evidence>
<dbReference type="EMBL" id="CAVMBE010000008">
    <property type="protein sequence ID" value="CAK3868704.1"/>
    <property type="molecule type" value="Genomic_DNA"/>
</dbReference>
<sequence>MASHARARNKRFSADNVEKKAIRTLIRKIIEPFRSMQEKPPFNLEDLIVMALMEKSRSAESVQRWIFLNFIYYSEMAFRHAWKTTLGSPTDPGHRLINFASHLDKAFRTYDIPLEKVKGDPHILSLDSDEWSVPANQGMVFLRDVIPQREAQMIKKPFRFLDLPPELREKINSIVLSLPKSGVAARSVGANRRMSLLARTRGHDEPFEFADGTQYVYECRPLSVQLALLLCNKQIFQETKHLFYSINTFICDHQFALGEVLRQLAPGRRKHLGHVAFKYDPIGAVDQANIKLLGEIEHLRELDIKIDENVWLARKNRNGTPRYPSVLDIPGIRILRNMRGLKRVNFHGDCEKIKAALEKEMIKPKLRKKVRESRKRKAANESETSEKGKKMKNRLQEGGSG</sequence>
<organism evidence="2 3">
    <name type="scientific">Lecanosticta acicola</name>
    <dbReference type="NCBI Taxonomy" id="111012"/>
    <lineage>
        <taxon>Eukaryota</taxon>
        <taxon>Fungi</taxon>
        <taxon>Dikarya</taxon>
        <taxon>Ascomycota</taxon>
        <taxon>Pezizomycotina</taxon>
        <taxon>Dothideomycetes</taxon>
        <taxon>Dothideomycetidae</taxon>
        <taxon>Mycosphaerellales</taxon>
        <taxon>Mycosphaerellaceae</taxon>
        <taxon>Lecanosticta</taxon>
    </lineage>
</organism>
<accession>A0AAI8YTZ6</accession>
<gene>
    <name evidence="2" type="ORF">LECACI_7A001945</name>
</gene>
<evidence type="ECO:0000313" key="3">
    <source>
        <dbReference type="Proteomes" id="UP001296104"/>
    </source>
</evidence>
<protein>
    <recommendedName>
        <fullName evidence="4">F-box domain-containing protein</fullName>
    </recommendedName>
</protein>
<proteinExistence type="predicted"/>
<name>A0AAI8YTZ6_9PEZI</name>
<feature type="compositionally biased region" description="Basic residues" evidence="1">
    <location>
        <begin position="364"/>
        <end position="377"/>
    </location>
</feature>
<reference evidence="2" key="1">
    <citation type="submission" date="2023-11" db="EMBL/GenBank/DDBJ databases">
        <authorList>
            <person name="Alioto T."/>
            <person name="Alioto T."/>
            <person name="Gomez Garrido J."/>
        </authorList>
    </citation>
    <scope>NUCLEOTIDE SEQUENCE</scope>
</reference>
<evidence type="ECO:0000313" key="2">
    <source>
        <dbReference type="EMBL" id="CAK3868704.1"/>
    </source>
</evidence>
<dbReference type="AlphaFoldDB" id="A0AAI8YTZ6"/>
<evidence type="ECO:0000256" key="1">
    <source>
        <dbReference type="SAM" id="MobiDB-lite"/>
    </source>
</evidence>
<dbReference type="PANTHER" id="PTHR42085:SF2">
    <property type="entry name" value="F-BOX DOMAIN-CONTAINING PROTEIN"/>
    <property type="match status" value="1"/>
</dbReference>
<dbReference type="Proteomes" id="UP001296104">
    <property type="component" value="Unassembled WGS sequence"/>
</dbReference>
<feature type="region of interest" description="Disordered" evidence="1">
    <location>
        <begin position="364"/>
        <end position="401"/>
    </location>
</feature>